<proteinExistence type="predicted"/>
<feature type="transmembrane region" description="Helical" evidence="7">
    <location>
        <begin position="50"/>
        <end position="73"/>
    </location>
</feature>
<comment type="subcellular location">
    <subcellularLocation>
        <location evidence="1">Cell inner membrane</location>
        <topology evidence="1">Multi-pass membrane protein</topology>
    </subcellularLocation>
</comment>
<sequence>MVSVLAWLFLVFAILLFSGIPVSVGLGLTSLFYCVITGNYSFILMIPKRMFAGMNSFVIMAIPLFMLTGSLMNKGGVTTRLIKLSDLLVGRLRGGLAHVNVLASMLFAGITGSALSDIAAMGSVLVPAMVEDGYDKEFSTAVTAASAIQGPIIPPSIPAVLVAAVTGISTGALFLGGAIPGMLLGVGCFIIIFFLARKRKYPKNETKYTKEQIFKIIKDSIVAIMAPVIILGGILSGIFTPTEAAGIAVLYSFVVAVLIYKNVGLKSLINIMKETIIQSSKIYFIIGVATSFAWFLSLERFPDLLTNILLSYSGGSTWKILLILNVILLLWGMFISTNPGILILGPILFPIIQSFGINPVHFGVIMIVNFMIGLITPPFGVGLFSAVAIGEVSLIDLIKELWPFLIIELAVLCLVTFVPAISLFLPRLFGLI</sequence>
<gene>
    <name evidence="9" type="ORF">GM661_18425</name>
</gene>
<dbReference type="Pfam" id="PF06808">
    <property type="entry name" value="DctM"/>
    <property type="match status" value="1"/>
</dbReference>
<feature type="domain" description="TRAP C4-dicarboxylate transport system permease DctM subunit" evidence="8">
    <location>
        <begin position="9"/>
        <end position="421"/>
    </location>
</feature>
<dbReference type="AlphaFoldDB" id="A0A8A7KJL2"/>
<evidence type="ECO:0000313" key="9">
    <source>
        <dbReference type="EMBL" id="QTL99789.1"/>
    </source>
</evidence>
<evidence type="ECO:0000256" key="4">
    <source>
        <dbReference type="ARBA" id="ARBA00022692"/>
    </source>
</evidence>
<evidence type="ECO:0000256" key="5">
    <source>
        <dbReference type="ARBA" id="ARBA00022989"/>
    </source>
</evidence>
<feature type="transmembrane region" description="Helical" evidence="7">
    <location>
        <begin position="282"/>
        <end position="298"/>
    </location>
</feature>
<dbReference type="PIRSF" id="PIRSF006066">
    <property type="entry name" value="HI0050"/>
    <property type="match status" value="1"/>
</dbReference>
<feature type="transmembrane region" description="Helical" evidence="7">
    <location>
        <begin position="94"/>
        <end position="115"/>
    </location>
</feature>
<feature type="transmembrane region" description="Helical" evidence="7">
    <location>
        <begin position="318"/>
        <end position="351"/>
    </location>
</feature>
<accession>A0A8A7KJL2</accession>
<evidence type="ECO:0000256" key="3">
    <source>
        <dbReference type="ARBA" id="ARBA00022519"/>
    </source>
</evidence>
<dbReference type="Proteomes" id="UP000665020">
    <property type="component" value="Chromosome"/>
</dbReference>
<feature type="transmembrane region" description="Helical" evidence="7">
    <location>
        <begin position="216"/>
        <end position="238"/>
    </location>
</feature>
<keyword evidence="4 7" id="KW-0812">Transmembrane</keyword>
<evidence type="ECO:0000256" key="6">
    <source>
        <dbReference type="ARBA" id="ARBA00023136"/>
    </source>
</evidence>
<dbReference type="NCBIfam" id="TIGR00786">
    <property type="entry name" value="dctM"/>
    <property type="match status" value="1"/>
</dbReference>
<evidence type="ECO:0000256" key="7">
    <source>
        <dbReference type="SAM" id="Phobius"/>
    </source>
</evidence>
<evidence type="ECO:0000313" key="10">
    <source>
        <dbReference type="Proteomes" id="UP000665020"/>
    </source>
</evidence>
<dbReference type="PANTHER" id="PTHR33362">
    <property type="entry name" value="SIALIC ACID TRAP TRANSPORTER PERMEASE PROTEIN SIAT-RELATED"/>
    <property type="match status" value="1"/>
</dbReference>
<organism evidence="9 10">
    <name type="scientific">Iocasia fonsfrigidae</name>
    <dbReference type="NCBI Taxonomy" id="2682810"/>
    <lineage>
        <taxon>Bacteria</taxon>
        <taxon>Bacillati</taxon>
        <taxon>Bacillota</taxon>
        <taxon>Clostridia</taxon>
        <taxon>Halanaerobiales</taxon>
        <taxon>Halanaerobiaceae</taxon>
        <taxon>Iocasia</taxon>
    </lineage>
</organism>
<reference evidence="9" key="1">
    <citation type="submission" date="2019-12" db="EMBL/GenBank/DDBJ databases">
        <authorList>
            <person name="zhang j."/>
            <person name="sun C.M."/>
        </authorList>
    </citation>
    <scope>NUCLEOTIDE SEQUENCE</scope>
    <source>
        <strain evidence="9">NS-1</strain>
    </source>
</reference>
<feature type="transmembrane region" description="Helical" evidence="7">
    <location>
        <begin position="401"/>
        <end position="425"/>
    </location>
</feature>
<dbReference type="EMBL" id="CP046640">
    <property type="protein sequence ID" value="QTL99789.1"/>
    <property type="molecule type" value="Genomic_DNA"/>
</dbReference>
<evidence type="ECO:0000259" key="8">
    <source>
        <dbReference type="Pfam" id="PF06808"/>
    </source>
</evidence>
<dbReference type="InterPro" id="IPR010656">
    <property type="entry name" value="DctM"/>
</dbReference>
<protein>
    <submittedName>
        <fullName evidence="9">TRAP transporter large permease subunit</fullName>
    </submittedName>
</protein>
<dbReference type="GO" id="GO:0022857">
    <property type="term" value="F:transmembrane transporter activity"/>
    <property type="evidence" value="ECO:0007669"/>
    <property type="project" value="TreeGrafter"/>
</dbReference>
<keyword evidence="5 7" id="KW-1133">Transmembrane helix</keyword>
<dbReference type="GO" id="GO:0005886">
    <property type="term" value="C:plasma membrane"/>
    <property type="evidence" value="ECO:0007669"/>
    <property type="project" value="UniProtKB-SubCell"/>
</dbReference>
<dbReference type="InterPro" id="IPR004681">
    <property type="entry name" value="TRAP_DctM"/>
</dbReference>
<name>A0A8A7KJL2_9FIRM</name>
<feature type="transmembrane region" description="Helical" evidence="7">
    <location>
        <begin position="363"/>
        <end position="389"/>
    </location>
</feature>
<keyword evidence="6 7" id="KW-0472">Membrane</keyword>
<keyword evidence="10" id="KW-1185">Reference proteome</keyword>
<feature type="transmembrane region" description="Helical" evidence="7">
    <location>
        <begin position="172"/>
        <end position="195"/>
    </location>
</feature>
<evidence type="ECO:0000256" key="1">
    <source>
        <dbReference type="ARBA" id="ARBA00004429"/>
    </source>
</evidence>
<keyword evidence="2" id="KW-1003">Cell membrane</keyword>
<feature type="transmembrane region" description="Helical" evidence="7">
    <location>
        <begin position="244"/>
        <end position="261"/>
    </location>
</feature>
<evidence type="ECO:0000256" key="2">
    <source>
        <dbReference type="ARBA" id="ARBA00022475"/>
    </source>
</evidence>
<dbReference type="KEGG" id="ifn:GM661_18425"/>
<keyword evidence="3" id="KW-0997">Cell inner membrane</keyword>